<evidence type="ECO:0000313" key="4">
    <source>
        <dbReference type="EMBL" id="EJT53029.1"/>
    </source>
</evidence>
<evidence type="ECO:0000259" key="3">
    <source>
        <dbReference type="Pfam" id="PF01814"/>
    </source>
</evidence>
<dbReference type="GeneID" id="25983550"/>
<feature type="region of interest" description="Disordered" evidence="1">
    <location>
        <begin position="29"/>
        <end position="57"/>
    </location>
</feature>
<dbReference type="RefSeq" id="XP_014184352.1">
    <property type="nucleotide sequence ID" value="XM_014328877.1"/>
</dbReference>
<dbReference type="KEGG" id="tasa:A1Q1_00036"/>
<feature type="compositionally biased region" description="Low complexity" evidence="1">
    <location>
        <begin position="140"/>
        <end position="165"/>
    </location>
</feature>
<dbReference type="Proteomes" id="UP000002748">
    <property type="component" value="Unassembled WGS sequence"/>
</dbReference>
<dbReference type="Pfam" id="PF01814">
    <property type="entry name" value="Hemerythrin"/>
    <property type="match status" value="1"/>
</dbReference>
<feature type="transmembrane region" description="Helical" evidence="2">
    <location>
        <begin position="73"/>
        <end position="92"/>
    </location>
</feature>
<evidence type="ECO:0000256" key="1">
    <source>
        <dbReference type="SAM" id="MobiDB-lite"/>
    </source>
</evidence>
<protein>
    <recommendedName>
        <fullName evidence="3">Hemerythrin-like domain-containing protein</fullName>
    </recommendedName>
</protein>
<dbReference type="VEuPathDB" id="FungiDB:A1Q1_00036"/>
<evidence type="ECO:0000256" key="2">
    <source>
        <dbReference type="SAM" id="Phobius"/>
    </source>
</evidence>
<organism evidence="4 5">
    <name type="scientific">Trichosporon asahii var. asahii (strain ATCC 90039 / CBS 2479 / JCM 2466 / KCTC 7840 / NBRC 103889/ NCYC 2677 / UAMH 7654)</name>
    <name type="common">Yeast</name>
    <dbReference type="NCBI Taxonomy" id="1186058"/>
    <lineage>
        <taxon>Eukaryota</taxon>
        <taxon>Fungi</taxon>
        <taxon>Dikarya</taxon>
        <taxon>Basidiomycota</taxon>
        <taxon>Agaricomycotina</taxon>
        <taxon>Tremellomycetes</taxon>
        <taxon>Trichosporonales</taxon>
        <taxon>Trichosporonaceae</taxon>
        <taxon>Trichosporon</taxon>
    </lineage>
</organism>
<dbReference type="Gene3D" id="1.20.120.520">
    <property type="entry name" value="nmb1532 protein domain like"/>
    <property type="match status" value="1"/>
</dbReference>
<dbReference type="InterPro" id="IPR053206">
    <property type="entry name" value="Dimeric_xanthone_biosynth"/>
</dbReference>
<dbReference type="AlphaFoldDB" id="J8TS12"/>
<dbReference type="CDD" id="cd12108">
    <property type="entry name" value="Hr-like"/>
    <property type="match status" value="1"/>
</dbReference>
<name>J8TS12_TRIAS</name>
<dbReference type="OrthoDB" id="10044044at2759"/>
<keyword evidence="2" id="KW-1133">Transmembrane helix</keyword>
<dbReference type="InterPro" id="IPR012312">
    <property type="entry name" value="Hemerythrin-like"/>
</dbReference>
<reference evidence="4 5" key="1">
    <citation type="journal article" date="2012" name="Eukaryot. Cell">
        <title>Draft genome sequence of CBS 2479, the standard type strain of Trichosporon asahii.</title>
        <authorList>
            <person name="Yang R.Y."/>
            <person name="Li H.T."/>
            <person name="Zhu H."/>
            <person name="Zhou G.P."/>
            <person name="Wang M."/>
            <person name="Wang L."/>
        </authorList>
    </citation>
    <scope>NUCLEOTIDE SEQUENCE [LARGE SCALE GENOMIC DNA]</scope>
    <source>
        <strain evidence="5">ATCC 90039 / CBS 2479 / JCM 2466 / KCTC 7840 / NCYC 2677 / UAMH 7654</strain>
    </source>
</reference>
<keyword evidence="2" id="KW-0472">Membrane</keyword>
<dbReference type="PANTHER" id="PTHR38048">
    <property type="entry name" value="EXPRESSED PROTEIN"/>
    <property type="match status" value="1"/>
</dbReference>
<evidence type="ECO:0000313" key="5">
    <source>
        <dbReference type="Proteomes" id="UP000002748"/>
    </source>
</evidence>
<gene>
    <name evidence="4" type="ORF">A1Q1_00036</name>
</gene>
<comment type="caution">
    <text evidence="4">The sequence shown here is derived from an EMBL/GenBank/DDBJ whole genome shotgun (WGS) entry which is preliminary data.</text>
</comment>
<sequence length="340" mass="37609">MSTSDPLHPPDSSTKEVELVELVVVDTVTSEPHSLSEKRTDQLSASSASSRPRTRPERHRSLYARFYASLSPYSSFVVAALLIALLSIVVGLKASPRFASFASDHLEKMASASATVSPSAPPAGATEPVAVASSAPAKEVTTPSVATSSSAATTSTAPTTTSTSAEKPAEEPFQFKGNFKEWNRLADGMDRFHNHFRWEYKNVYDNALGGYAKKRGQNLQRFLREAEQLAHHLDMHHRIEEAYIFPLLAKKMPQFKDGGRDKGEHIKAHKGIHDGLERYQAYINQAKADPDGYDGEKLRKIMDSFHDVLFNHLDQEVEDLGAHSVQKAGFTLDELKRFPM</sequence>
<dbReference type="PANTHER" id="PTHR38048:SF1">
    <property type="entry name" value="HEMERYTHRIN-LIKE DOMAIN-CONTAINING PROTEIN"/>
    <property type="match status" value="1"/>
</dbReference>
<keyword evidence="2" id="KW-0812">Transmembrane</keyword>
<feature type="domain" description="Hemerythrin-like" evidence="3">
    <location>
        <begin position="187"/>
        <end position="319"/>
    </location>
</feature>
<feature type="compositionally biased region" description="Low complexity" evidence="1">
    <location>
        <begin position="115"/>
        <end position="125"/>
    </location>
</feature>
<accession>J8TS12</accession>
<feature type="region of interest" description="Disordered" evidence="1">
    <location>
        <begin position="115"/>
        <end position="173"/>
    </location>
</feature>
<proteinExistence type="predicted"/>
<dbReference type="EMBL" id="ALBS01000009">
    <property type="protein sequence ID" value="EJT53029.1"/>
    <property type="molecule type" value="Genomic_DNA"/>
</dbReference>
<dbReference type="HOGENOM" id="CLU_816810_0_0_1"/>